<dbReference type="EMBL" id="JBITGY010000015">
    <property type="protein sequence ID" value="MFI6504504.1"/>
    <property type="molecule type" value="Genomic_DNA"/>
</dbReference>
<accession>A0ABW7Z8J6</accession>
<dbReference type="RefSeq" id="WP_397090256.1">
    <property type="nucleotide sequence ID" value="NZ_JBITGY010000015.1"/>
</dbReference>
<evidence type="ECO:0000313" key="2">
    <source>
        <dbReference type="Proteomes" id="UP001612741"/>
    </source>
</evidence>
<proteinExistence type="predicted"/>
<keyword evidence="2" id="KW-1185">Reference proteome</keyword>
<reference evidence="1 2" key="1">
    <citation type="submission" date="2024-10" db="EMBL/GenBank/DDBJ databases">
        <title>The Natural Products Discovery Center: Release of the First 8490 Sequenced Strains for Exploring Actinobacteria Biosynthetic Diversity.</title>
        <authorList>
            <person name="Kalkreuter E."/>
            <person name="Kautsar S.A."/>
            <person name="Yang D."/>
            <person name="Bader C.D."/>
            <person name="Teijaro C.N."/>
            <person name="Fluegel L."/>
            <person name="Davis C.M."/>
            <person name="Simpson J.R."/>
            <person name="Lauterbach L."/>
            <person name="Steele A.D."/>
            <person name="Gui C."/>
            <person name="Meng S."/>
            <person name="Li G."/>
            <person name="Viehrig K."/>
            <person name="Ye F."/>
            <person name="Su P."/>
            <person name="Kiefer A.F."/>
            <person name="Nichols A."/>
            <person name="Cepeda A.J."/>
            <person name="Yan W."/>
            <person name="Fan B."/>
            <person name="Jiang Y."/>
            <person name="Adhikari A."/>
            <person name="Zheng C.-J."/>
            <person name="Schuster L."/>
            <person name="Cowan T.M."/>
            <person name="Smanski M.J."/>
            <person name="Chevrette M.G."/>
            <person name="De Carvalho L.P.S."/>
            <person name="Shen B."/>
        </authorList>
    </citation>
    <scope>NUCLEOTIDE SEQUENCE [LARGE SCALE GENOMIC DNA]</scope>
    <source>
        <strain evidence="1 2">NPDC050545</strain>
    </source>
</reference>
<organism evidence="1 2">
    <name type="scientific">Nonomuraea typhae</name>
    <dbReference type="NCBI Taxonomy" id="2603600"/>
    <lineage>
        <taxon>Bacteria</taxon>
        <taxon>Bacillati</taxon>
        <taxon>Actinomycetota</taxon>
        <taxon>Actinomycetes</taxon>
        <taxon>Streptosporangiales</taxon>
        <taxon>Streptosporangiaceae</taxon>
        <taxon>Nonomuraea</taxon>
    </lineage>
</organism>
<evidence type="ECO:0000313" key="1">
    <source>
        <dbReference type="EMBL" id="MFI6504504.1"/>
    </source>
</evidence>
<sequence length="233" mass="24504">MSGDGGPGGAWLQPVLRVTAPTGHRLIDEVLLRQPVDGTAGEFRRWPAMLPSHREVVAVNYLPYLLRWGAGVAPAQITGLEIAQGPVGESTAVILAFLLAGGVPGIIPLVLSMAAGGELPAEAIGRQLVPVLRHTSRRIRPAIAALAELADAGGHHEVWRILRVLLPEMVPGEGQRITVAHADLVAFAADVAGWTGAHGEIPAVAALAGSGRKTRFAHECKRLHGRLTAAPRR</sequence>
<comment type="caution">
    <text evidence="1">The sequence shown here is derived from an EMBL/GenBank/DDBJ whole genome shotgun (WGS) entry which is preliminary data.</text>
</comment>
<dbReference type="Proteomes" id="UP001612741">
    <property type="component" value="Unassembled WGS sequence"/>
</dbReference>
<name>A0ABW7Z8J6_9ACTN</name>
<gene>
    <name evidence="1" type="ORF">ACIBG2_44465</name>
</gene>
<protein>
    <submittedName>
        <fullName evidence="1">Uncharacterized protein</fullName>
    </submittedName>
</protein>